<proteinExistence type="inferred from homology"/>
<sequence length="297" mass="32450">MDKHPDLGDLRLFCCVARRASFAAGAREAGVAPTLMSKRIAQLEATLGVTLLKRTTRRVDLTDEGRKVLAWSQRILDDVDDMREDVARIAVEPEGPIRICSSPRLGREVVAPALSALKSRHPAIDVWLELLDRRVDLIGESFHLDVRVGSVAEPHLIGHLVAPNQRILCAAPAYLARRGTPQVLGDVAEHQCVLLRDREDPFGAWRLTGPEGPASVKPASTLASNDIDVVLRWACDGHGIVMSSQWLLAPSLARGALVQVLPQWAQEAPLYAVSTVRSAQSAKVRLCVEALRLQMAQ</sequence>
<dbReference type="InterPro" id="IPR036390">
    <property type="entry name" value="WH_DNA-bd_sf"/>
</dbReference>
<dbReference type="InterPro" id="IPR000847">
    <property type="entry name" value="LysR_HTH_N"/>
</dbReference>
<dbReference type="SUPFAM" id="SSF46785">
    <property type="entry name" value="Winged helix' DNA-binding domain"/>
    <property type="match status" value="1"/>
</dbReference>
<evidence type="ECO:0000256" key="2">
    <source>
        <dbReference type="ARBA" id="ARBA00023015"/>
    </source>
</evidence>
<dbReference type="Pfam" id="PF00126">
    <property type="entry name" value="HTH_1"/>
    <property type="match status" value="1"/>
</dbReference>
<accession>A0A4Q7LH19</accession>
<comment type="similarity">
    <text evidence="1">Belongs to the LysR transcriptional regulatory family.</text>
</comment>
<evidence type="ECO:0000313" key="7">
    <source>
        <dbReference type="Proteomes" id="UP000293433"/>
    </source>
</evidence>
<organism evidence="6 7">
    <name type="scientific">Sphaerotilus mobilis</name>
    <dbReference type="NCBI Taxonomy" id="47994"/>
    <lineage>
        <taxon>Bacteria</taxon>
        <taxon>Pseudomonadati</taxon>
        <taxon>Pseudomonadota</taxon>
        <taxon>Betaproteobacteria</taxon>
        <taxon>Burkholderiales</taxon>
        <taxon>Sphaerotilaceae</taxon>
        <taxon>Sphaerotilus</taxon>
    </lineage>
</organism>
<gene>
    <name evidence="6" type="ORF">EV685_2989</name>
</gene>
<dbReference type="InterPro" id="IPR058163">
    <property type="entry name" value="LysR-type_TF_proteobact-type"/>
</dbReference>
<dbReference type="Proteomes" id="UP000293433">
    <property type="component" value="Unassembled WGS sequence"/>
</dbReference>
<dbReference type="PANTHER" id="PTHR30537">
    <property type="entry name" value="HTH-TYPE TRANSCRIPTIONAL REGULATOR"/>
    <property type="match status" value="1"/>
</dbReference>
<protein>
    <submittedName>
        <fullName evidence="6">LysR family transcriptional regulator</fullName>
    </submittedName>
</protein>
<dbReference type="AlphaFoldDB" id="A0A4Q7LH19"/>
<dbReference type="EMBL" id="SGWV01000010">
    <property type="protein sequence ID" value="RZS53361.1"/>
    <property type="molecule type" value="Genomic_DNA"/>
</dbReference>
<keyword evidence="3" id="KW-0238">DNA-binding</keyword>
<dbReference type="PROSITE" id="PS50931">
    <property type="entry name" value="HTH_LYSR"/>
    <property type="match status" value="1"/>
</dbReference>
<keyword evidence="7" id="KW-1185">Reference proteome</keyword>
<evidence type="ECO:0000259" key="5">
    <source>
        <dbReference type="PROSITE" id="PS50931"/>
    </source>
</evidence>
<dbReference type="InterPro" id="IPR005119">
    <property type="entry name" value="LysR_subst-bd"/>
</dbReference>
<keyword evidence="2" id="KW-0805">Transcription regulation</keyword>
<evidence type="ECO:0000256" key="3">
    <source>
        <dbReference type="ARBA" id="ARBA00023125"/>
    </source>
</evidence>
<dbReference type="Gene3D" id="1.10.10.10">
    <property type="entry name" value="Winged helix-like DNA-binding domain superfamily/Winged helix DNA-binding domain"/>
    <property type="match status" value="1"/>
</dbReference>
<dbReference type="GO" id="GO:0006351">
    <property type="term" value="P:DNA-templated transcription"/>
    <property type="evidence" value="ECO:0007669"/>
    <property type="project" value="TreeGrafter"/>
</dbReference>
<evidence type="ECO:0000256" key="4">
    <source>
        <dbReference type="ARBA" id="ARBA00023163"/>
    </source>
</evidence>
<keyword evidence="4" id="KW-0804">Transcription</keyword>
<comment type="caution">
    <text evidence="6">The sequence shown here is derived from an EMBL/GenBank/DDBJ whole genome shotgun (WGS) entry which is preliminary data.</text>
</comment>
<dbReference type="SUPFAM" id="SSF53850">
    <property type="entry name" value="Periplasmic binding protein-like II"/>
    <property type="match status" value="1"/>
</dbReference>
<dbReference type="Pfam" id="PF03466">
    <property type="entry name" value="LysR_substrate"/>
    <property type="match status" value="1"/>
</dbReference>
<dbReference type="InterPro" id="IPR036388">
    <property type="entry name" value="WH-like_DNA-bd_sf"/>
</dbReference>
<dbReference type="GO" id="GO:0043565">
    <property type="term" value="F:sequence-specific DNA binding"/>
    <property type="evidence" value="ECO:0007669"/>
    <property type="project" value="TreeGrafter"/>
</dbReference>
<dbReference type="RefSeq" id="WP_130482804.1">
    <property type="nucleotide sequence ID" value="NZ_SGWV01000010.1"/>
</dbReference>
<dbReference type="FunFam" id="1.10.10.10:FF:000001">
    <property type="entry name" value="LysR family transcriptional regulator"/>
    <property type="match status" value="1"/>
</dbReference>
<evidence type="ECO:0000313" key="6">
    <source>
        <dbReference type="EMBL" id="RZS53361.1"/>
    </source>
</evidence>
<dbReference type="PANTHER" id="PTHR30537:SF5">
    <property type="entry name" value="HTH-TYPE TRANSCRIPTIONAL ACTIVATOR TTDR-RELATED"/>
    <property type="match status" value="1"/>
</dbReference>
<dbReference type="Gene3D" id="3.40.190.290">
    <property type="match status" value="1"/>
</dbReference>
<dbReference type="GO" id="GO:0003700">
    <property type="term" value="F:DNA-binding transcription factor activity"/>
    <property type="evidence" value="ECO:0007669"/>
    <property type="project" value="InterPro"/>
</dbReference>
<dbReference type="OrthoDB" id="9786526at2"/>
<name>A0A4Q7LH19_9BURK</name>
<feature type="domain" description="HTH lysR-type" evidence="5">
    <location>
        <begin position="5"/>
        <end position="62"/>
    </location>
</feature>
<evidence type="ECO:0000256" key="1">
    <source>
        <dbReference type="ARBA" id="ARBA00009437"/>
    </source>
</evidence>
<reference evidence="6 7" key="1">
    <citation type="submission" date="2019-02" db="EMBL/GenBank/DDBJ databases">
        <title>Genomic Encyclopedia of Type Strains, Phase IV (KMG-IV): sequencing the most valuable type-strain genomes for metagenomic binning, comparative biology and taxonomic classification.</title>
        <authorList>
            <person name="Goeker M."/>
        </authorList>
    </citation>
    <scope>NUCLEOTIDE SEQUENCE [LARGE SCALE GENOMIC DNA]</scope>
    <source>
        <strain evidence="6 7">DSM 10617</strain>
    </source>
</reference>